<dbReference type="CDD" id="cd00063">
    <property type="entry name" value="FN3"/>
    <property type="match status" value="3"/>
</dbReference>
<dbReference type="PANTHER" id="PTHR46957:SF10">
    <property type="entry name" value="PROTEIN TYROSINE PHOSPHATASE, RECEPTOR TYPE, H"/>
    <property type="match status" value="1"/>
</dbReference>
<organism evidence="2 3">
    <name type="scientific">Ranitomeya imitator</name>
    <name type="common">mimic poison frog</name>
    <dbReference type="NCBI Taxonomy" id="111125"/>
    <lineage>
        <taxon>Eukaryota</taxon>
        <taxon>Metazoa</taxon>
        <taxon>Chordata</taxon>
        <taxon>Craniata</taxon>
        <taxon>Vertebrata</taxon>
        <taxon>Euteleostomi</taxon>
        <taxon>Amphibia</taxon>
        <taxon>Batrachia</taxon>
        <taxon>Anura</taxon>
        <taxon>Neobatrachia</taxon>
        <taxon>Hyloidea</taxon>
        <taxon>Dendrobatidae</taxon>
        <taxon>Dendrobatinae</taxon>
        <taxon>Ranitomeya</taxon>
    </lineage>
</organism>
<dbReference type="Gene3D" id="2.60.40.10">
    <property type="entry name" value="Immunoglobulins"/>
    <property type="match status" value="3"/>
</dbReference>
<dbReference type="Pfam" id="PF00041">
    <property type="entry name" value="fn3"/>
    <property type="match status" value="3"/>
</dbReference>
<sequence length="256" mass="27803">PEVVQNLITGIITTTSISLSWEKPDGNASSYEIQILGEPTFEKSVTSTSETIEGLTPGNYYTFLITAFVGENVTGNSSEITVYTQPEAVKNLMIDIITTTSIFLTWEKPDGNASLYEIQILGDPTFNKTMTTTYDTIEGLIPGNYYILLVTAAVGENNVKGTSSEIYVYTKPEVVKNLMTGIITTTSISLSWERPDGNASSYEIQILGEPTFNKIVTSTSVTIEGLTSGNYYTLLITVLVGENNVTGNSSELSVYT</sequence>
<dbReference type="InterPro" id="IPR036116">
    <property type="entry name" value="FN3_sf"/>
</dbReference>
<feature type="non-terminal residue" evidence="2">
    <location>
        <position position="256"/>
    </location>
</feature>
<comment type="caution">
    <text evidence="2">The sequence shown here is derived from an EMBL/GenBank/DDBJ whole genome shotgun (WGS) entry which is preliminary data.</text>
</comment>
<dbReference type="PANTHER" id="PTHR46957">
    <property type="entry name" value="CYTOKINE RECEPTOR"/>
    <property type="match status" value="1"/>
</dbReference>
<accession>A0ABN9MAW1</accession>
<name>A0ABN9MAW1_9NEOB</name>
<dbReference type="SUPFAM" id="SSF49265">
    <property type="entry name" value="Fibronectin type III"/>
    <property type="match status" value="2"/>
</dbReference>
<evidence type="ECO:0000313" key="3">
    <source>
        <dbReference type="Proteomes" id="UP001176940"/>
    </source>
</evidence>
<gene>
    <name evidence="2" type="ORF">RIMI_LOCUS17639698</name>
</gene>
<evidence type="ECO:0000313" key="2">
    <source>
        <dbReference type="EMBL" id="CAJ0961213.1"/>
    </source>
</evidence>
<dbReference type="InterPro" id="IPR050713">
    <property type="entry name" value="RTP_Phos/Ushers"/>
</dbReference>
<reference evidence="2" key="1">
    <citation type="submission" date="2023-07" db="EMBL/GenBank/DDBJ databases">
        <authorList>
            <person name="Stuckert A."/>
        </authorList>
    </citation>
    <scope>NUCLEOTIDE SEQUENCE</scope>
</reference>
<dbReference type="EMBL" id="CAUEEQ010051913">
    <property type="protein sequence ID" value="CAJ0961213.1"/>
    <property type="molecule type" value="Genomic_DNA"/>
</dbReference>
<feature type="domain" description="Fibronectin type-III" evidence="1">
    <location>
        <begin position="88"/>
        <end position="173"/>
    </location>
</feature>
<feature type="domain" description="Fibronectin type-III" evidence="1">
    <location>
        <begin position="174"/>
        <end position="256"/>
    </location>
</feature>
<feature type="non-terminal residue" evidence="2">
    <location>
        <position position="1"/>
    </location>
</feature>
<proteinExistence type="predicted"/>
<dbReference type="Proteomes" id="UP001176940">
    <property type="component" value="Unassembled WGS sequence"/>
</dbReference>
<feature type="domain" description="Fibronectin type-III" evidence="1">
    <location>
        <begin position="3"/>
        <end position="87"/>
    </location>
</feature>
<dbReference type="InterPro" id="IPR013783">
    <property type="entry name" value="Ig-like_fold"/>
</dbReference>
<protein>
    <recommendedName>
        <fullName evidence="1">Fibronectin type-III domain-containing protein</fullName>
    </recommendedName>
</protein>
<keyword evidence="3" id="KW-1185">Reference proteome</keyword>
<dbReference type="InterPro" id="IPR003961">
    <property type="entry name" value="FN3_dom"/>
</dbReference>
<dbReference type="SMART" id="SM00060">
    <property type="entry name" value="FN3"/>
    <property type="match status" value="3"/>
</dbReference>
<evidence type="ECO:0000259" key="1">
    <source>
        <dbReference type="PROSITE" id="PS50853"/>
    </source>
</evidence>
<dbReference type="PROSITE" id="PS50853">
    <property type="entry name" value="FN3"/>
    <property type="match status" value="3"/>
</dbReference>